<accession>A0A6N7L9U5</accession>
<comment type="caution">
    <text evidence="2">The sequence shown here is derived from an EMBL/GenBank/DDBJ whole genome shotgun (WGS) entry which is preliminary data.</text>
</comment>
<keyword evidence="3" id="KW-1185">Reference proteome</keyword>
<feature type="transmembrane region" description="Helical" evidence="1">
    <location>
        <begin position="42"/>
        <end position="60"/>
    </location>
</feature>
<evidence type="ECO:0000256" key="1">
    <source>
        <dbReference type="SAM" id="Phobius"/>
    </source>
</evidence>
<organism evidence="2 3">
    <name type="scientific">Sinorhizobium terangae</name>
    <dbReference type="NCBI Taxonomy" id="110322"/>
    <lineage>
        <taxon>Bacteria</taxon>
        <taxon>Pseudomonadati</taxon>
        <taxon>Pseudomonadota</taxon>
        <taxon>Alphaproteobacteria</taxon>
        <taxon>Hyphomicrobiales</taxon>
        <taxon>Rhizobiaceae</taxon>
        <taxon>Sinorhizobium/Ensifer group</taxon>
        <taxon>Sinorhizobium</taxon>
    </lineage>
</organism>
<proteinExistence type="predicted"/>
<dbReference type="RefSeq" id="WP_184108458.1">
    <property type="nucleotide sequence ID" value="NZ_JACIGA010000002.1"/>
</dbReference>
<gene>
    <name evidence="2" type="ORF">GHK62_04095</name>
</gene>
<protein>
    <recommendedName>
        <fullName evidence="4">Low affinity iron permease family protein</fullName>
    </recommendedName>
</protein>
<dbReference type="EMBL" id="WITC01000023">
    <property type="protein sequence ID" value="MQX13969.1"/>
    <property type="molecule type" value="Genomic_DNA"/>
</dbReference>
<dbReference type="GO" id="GO:0055085">
    <property type="term" value="P:transmembrane transport"/>
    <property type="evidence" value="ECO:0007669"/>
    <property type="project" value="InterPro"/>
</dbReference>
<dbReference type="Proteomes" id="UP000439983">
    <property type="component" value="Unassembled WGS sequence"/>
</dbReference>
<name>A0A6N7L9U5_SINTE</name>
<dbReference type="AlphaFoldDB" id="A0A6N7L9U5"/>
<reference evidence="2 3" key="1">
    <citation type="journal article" date="2013" name="Genome Biol.">
        <title>Comparative genomics of the core and accessory genomes of 48 Sinorhizobium strains comprising five genospecies.</title>
        <authorList>
            <person name="Sugawara M."/>
            <person name="Epstein B."/>
            <person name="Badgley B.D."/>
            <person name="Unno T."/>
            <person name="Xu L."/>
            <person name="Reese J."/>
            <person name="Gyaneshwar P."/>
            <person name="Denny R."/>
            <person name="Mudge J."/>
            <person name="Bharti A.K."/>
            <person name="Farmer A.D."/>
            <person name="May G.D."/>
            <person name="Woodward J.E."/>
            <person name="Medigue C."/>
            <person name="Vallenet D."/>
            <person name="Lajus A."/>
            <person name="Rouy Z."/>
            <person name="Martinez-Vaz B."/>
            <person name="Tiffin P."/>
            <person name="Young N.D."/>
            <person name="Sadowsky M.J."/>
        </authorList>
    </citation>
    <scope>NUCLEOTIDE SEQUENCE [LARGE SCALE GENOMIC DNA]</scope>
    <source>
        <strain evidence="2 3">USDA4894</strain>
    </source>
</reference>
<sequence length="123" mass="13523">MDQLLFRMADFLSRPPGFYFLIAAMVISTALVPFGLTNVVTYALSVAAIVITSVVLIQGYRDTAAIHAKLDEIIVSMRETRNEVVGLEHEQPEHIAAAVERLEEEANGRGRLVKNGKSMHGVD</sequence>
<feature type="transmembrane region" description="Helical" evidence="1">
    <location>
        <begin position="17"/>
        <end position="36"/>
    </location>
</feature>
<evidence type="ECO:0000313" key="2">
    <source>
        <dbReference type="EMBL" id="MQX13969.1"/>
    </source>
</evidence>
<dbReference type="InterPro" id="IPR007251">
    <property type="entry name" value="Iron_permease_Fet4"/>
</dbReference>
<keyword evidence="1" id="KW-0472">Membrane</keyword>
<keyword evidence="1" id="KW-0812">Transmembrane</keyword>
<evidence type="ECO:0000313" key="3">
    <source>
        <dbReference type="Proteomes" id="UP000439983"/>
    </source>
</evidence>
<evidence type="ECO:0008006" key="4">
    <source>
        <dbReference type="Google" id="ProtNLM"/>
    </source>
</evidence>
<keyword evidence="1" id="KW-1133">Transmembrane helix</keyword>
<dbReference type="Pfam" id="PF04120">
    <property type="entry name" value="Iron_permease"/>
    <property type="match status" value="1"/>
</dbReference>